<dbReference type="Pfam" id="PF00795">
    <property type="entry name" value="CN_hydrolase"/>
    <property type="match status" value="1"/>
</dbReference>
<dbReference type="PATRIC" id="fig|476652.3.peg.201"/>
<dbReference type="EMBL" id="LDZY01000001">
    <property type="protein sequence ID" value="KLU67799.1"/>
    <property type="molecule type" value="Genomic_DNA"/>
</dbReference>
<reference evidence="3 4" key="1">
    <citation type="submission" date="2015-06" db="EMBL/GenBank/DDBJ databases">
        <title>Draft genome of the moderately acidophilic sulfate reducer Candidatus Desulfosporosinus acididurans strain M1.</title>
        <authorList>
            <person name="Poehlein A."/>
            <person name="Petzsch P."/>
            <person name="Johnson B.D."/>
            <person name="Schloemann M."/>
            <person name="Daniel R."/>
            <person name="Muehling M."/>
        </authorList>
    </citation>
    <scope>NUCLEOTIDE SEQUENCE [LARGE SCALE GENOMIC DNA]</scope>
    <source>
        <strain evidence="3 4">M1</strain>
    </source>
</reference>
<dbReference type="InterPro" id="IPR036526">
    <property type="entry name" value="C-N_Hydrolase_sf"/>
</dbReference>
<evidence type="ECO:0000256" key="1">
    <source>
        <dbReference type="ARBA" id="ARBA00022801"/>
    </source>
</evidence>
<dbReference type="EC" id="3.5.1.100" evidence="3"/>
<dbReference type="AlphaFoldDB" id="A0A0J1FWL8"/>
<accession>A0A0J1FWL8</accession>
<dbReference type="Gene3D" id="3.60.110.10">
    <property type="entry name" value="Carbon-nitrogen hydrolase"/>
    <property type="match status" value="1"/>
</dbReference>
<evidence type="ECO:0000259" key="2">
    <source>
        <dbReference type="PROSITE" id="PS50263"/>
    </source>
</evidence>
<dbReference type="PANTHER" id="PTHR43674">
    <property type="entry name" value="NITRILASE C965.09-RELATED"/>
    <property type="match status" value="1"/>
</dbReference>
<dbReference type="SUPFAM" id="SSF56317">
    <property type="entry name" value="Carbon-nitrogen hydrolase"/>
    <property type="match status" value="1"/>
</dbReference>
<name>A0A0J1FWL8_9FIRM</name>
<comment type="caution">
    <text evidence="3">The sequence shown here is derived from an EMBL/GenBank/DDBJ whole genome shotgun (WGS) entry which is preliminary data.</text>
</comment>
<dbReference type="InterPro" id="IPR050345">
    <property type="entry name" value="Aliph_Amidase/BUP"/>
</dbReference>
<evidence type="ECO:0000313" key="3">
    <source>
        <dbReference type="EMBL" id="KLU67799.1"/>
    </source>
</evidence>
<protein>
    <submittedName>
        <fullName evidence="3">(R)-stereoselective amidase</fullName>
        <ecNumber evidence="3">3.5.1.100</ecNumber>
    </submittedName>
</protein>
<dbReference type="PROSITE" id="PS50263">
    <property type="entry name" value="CN_HYDROLASE"/>
    <property type="match status" value="1"/>
</dbReference>
<proteinExistence type="predicted"/>
<sequence>MSVFLYSNVTSGKCWETMQHDCQIGLVQMESHIGEREANFRRITHLAEVASKKKISFLCFPECALDGYSPQHASELGDTIRSSATSRLKECAEDLGITLLVGLVEHDNRAEKPYISHVILSPGKEGMVYRKVHLGRSEQDYFTPGNQFPVFSSHGTTFAVGICWDWHFPEVAAIYSLKGAEIIFAPHASPVIAGDRKEIWLRYLGTRAYDNSVYLGACNLIGSNGKGKEFSGGTLTIGPKGEVILHTEVLEERIFISTLSAERINRIRRFDRVSMKDSFFLADRRKELYHELLELDVQR</sequence>
<keyword evidence="4" id="KW-1185">Reference proteome</keyword>
<dbReference type="PANTHER" id="PTHR43674:SF2">
    <property type="entry name" value="BETA-UREIDOPROPIONASE"/>
    <property type="match status" value="1"/>
</dbReference>
<dbReference type="STRING" id="476652.DEAC_c02050"/>
<gene>
    <name evidence="3" type="primary">ramA</name>
    <name evidence="3" type="ORF">DEAC_c02050</name>
</gene>
<dbReference type="InterPro" id="IPR003010">
    <property type="entry name" value="C-N_Hydrolase"/>
</dbReference>
<dbReference type="Proteomes" id="UP000036356">
    <property type="component" value="Unassembled WGS sequence"/>
</dbReference>
<dbReference type="GO" id="GO:0016811">
    <property type="term" value="F:hydrolase activity, acting on carbon-nitrogen (but not peptide) bonds, in linear amides"/>
    <property type="evidence" value="ECO:0007669"/>
    <property type="project" value="TreeGrafter"/>
</dbReference>
<evidence type="ECO:0000313" key="4">
    <source>
        <dbReference type="Proteomes" id="UP000036356"/>
    </source>
</evidence>
<organism evidence="3 4">
    <name type="scientific">Desulfosporosinus acididurans</name>
    <dbReference type="NCBI Taxonomy" id="476652"/>
    <lineage>
        <taxon>Bacteria</taxon>
        <taxon>Bacillati</taxon>
        <taxon>Bacillota</taxon>
        <taxon>Clostridia</taxon>
        <taxon>Eubacteriales</taxon>
        <taxon>Desulfitobacteriaceae</taxon>
        <taxon>Desulfosporosinus</taxon>
    </lineage>
</organism>
<keyword evidence="1 3" id="KW-0378">Hydrolase</keyword>
<feature type="domain" description="CN hydrolase" evidence="2">
    <location>
        <begin position="22"/>
        <end position="261"/>
    </location>
</feature>